<comment type="caution">
    <text evidence="1">The sequence shown here is derived from an EMBL/GenBank/DDBJ whole genome shotgun (WGS) entry which is preliminary data.</text>
</comment>
<keyword evidence="2" id="KW-1185">Reference proteome</keyword>
<reference evidence="2" key="1">
    <citation type="journal article" date="2023" name="G3 (Bethesda)">
        <title>Genome assembly and association tests identify interacting loci associated with vigor, precocity, and sex in interspecific pistachio rootstocks.</title>
        <authorList>
            <person name="Palmer W."/>
            <person name="Jacygrad E."/>
            <person name="Sagayaradj S."/>
            <person name="Cavanaugh K."/>
            <person name="Han R."/>
            <person name="Bertier L."/>
            <person name="Beede B."/>
            <person name="Kafkas S."/>
            <person name="Golino D."/>
            <person name="Preece J."/>
            <person name="Michelmore R."/>
        </authorList>
    </citation>
    <scope>NUCLEOTIDE SEQUENCE [LARGE SCALE GENOMIC DNA]</scope>
</reference>
<accession>A0ACC0XYJ9</accession>
<protein>
    <submittedName>
        <fullName evidence="1">Uncharacterized protein</fullName>
    </submittedName>
</protein>
<dbReference type="Proteomes" id="UP001163603">
    <property type="component" value="Chromosome 10"/>
</dbReference>
<dbReference type="EMBL" id="CM047745">
    <property type="protein sequence ID" value="KAJ0025648.1"/>
    <property type="molecule type" value="Genomic_DNA"/>
</dbReference>
<sequence length="120" mass="13585">MNLDLVLHICEPDAITELSTQKVHFENWECSNGLSLMLVKANIFKSIKGSIPECTKATDYLTAMDGQFIKSGKQMASTLMEKLSSMKHHGLKGVRDHIMRMRDLVTQLKELEIDISESFL</sequence>
<organism evidence="1 2">
    <name type="scientific">Pistacia integerrima</name>
    <dbReference type="NCBI Taxonomy" id="434235"/>
    <lineage>
        <taxon>Eukaryota</taxon>
        <taxon>Viridiplantae</taxon>
        <taxon>Streptophyta</taxon>
        <taxon>Embryophyta</taxon>
        <taxon>Tracheophyta</taxon>
        <taxon>Spermatophyta</taxon>
        <taxon>Magnoliopsida</taxon>
        <taxon>eudicotyledons</taxon>
        <taxon>Gunneridae</taxon>
        <taxon>Pentapetalae</taxon>
        <taxon>rosids</taxon>
        <taxon>malvids</taxon>
        <taxon>Sapindales</taxon>
        <taxon>Anacardiaceae</taxon>
        <taxon>Pistacia</taxon>
    </lineage>
</organism>
<proteinExistence type="predicted"/>
<gene>
    <name evidence="1" type="ORF">Pint_07344</name>
</gene>
<evidence type="ECO:0000313" key="1">
    <source>
        <dbReference type="EMBL" id="KAJ0025648.1"/>
    </source>
</evidence>
<name>A0ACC0XYJ9_9ROSI</name>
<evidence type="ECO:0000313" key="2">
    <source>
        <dbReference type="Proteomes" id="UP001163603"/>
    </source>
</evidence>